<accession>A0A0F2M694</accession>
<dbReference type="VEuPathDB" id="FungiDB:SPSK_09173"/>
<reference evidence="1 2" key="2">
    <citation type="journal article" date="2015" name="Eukaryot. Cell">
        <title>Asexual propagation of a virulent clone complex in a human and feline outbreak of sporotrichosis.</title>
        <authorList>
            <person name="Teixeira Mde M."/>
            <person name="Rodrigues A.M."/>
            <person name="Tsui C.K."/>
            <person name="de Almeida L.G."/>
            <person name="Van Diepeningen A.D."/>
            <person name="van den Ende B.G."/>
            <person name="Fernandes G.F."/>
            <person name="Kano R."/>
            <person name="Hamelin R.C."/>
            <person name="Lopes-Bezerra L.M."/>
            <person name="Vasconcelos A.T."/>
            <person name="de Hoog S."/>
            <person name="de Camargo Z.P."/>
            <person name="Felipe M.S."/>
        </authorList>
    </citation>
    <scope>NUCLEOTIDE SEQUENCE [LARGE SCALE GENOMIC DNA]</scope>
    <source>
        <strain evidence="1 2">1099-18</strain>
    </source>
</reference>
<reference evidence="1 2" key="1">
    <citation type="journal article" date="2014" name="BMC Genomics">
        <title>Comparative genomics of the major fungal agents of human and animal Sporotrichosis: Sporothrix schenckii and Sporothrix brasiliensis.</title>
        <authorList>
            <person name="Teixeira M.M."/>
            <person name="de Almeida L.G."/>
            <person name="Kubitschek-Barreira P."/>
            <person name="Alves F.L."/>
            <person name="Kioshima E.S."/>
            <person name="Abadio A.K."/>
            <person name="Fernandes L."/>
            <person name="Derengowski L.S."/>
            <person name="Ferreira K.S."/>
            <person name="Souza R.C."/>
            <person name="Ruiz J.C."/>
            <person name="de Andrade N.C."/>
            <person name="Paes H.C."/>
            <person name="Nicola A.M."/>
            <person name="Albuquerque P."/>
            <person name="Gerber A.L."/>
            <person name="Martins V.P."/>
            <person name="Peconick L.D."/>
            <person name="Neto A.V."/>
            <person name="Chaucanez C.B."/>
            <person name="Silva P.A."/>
            <person name="Cunha O.L."/>
            <person name="de Oliveira F.F."/>
            <person name="dos Santos T.C."/>
            <person name="Barros A.L."/>
            <person name="Soares M.A."/>
            <person name="de Oliveira L.M."/>
            <person name="Marini M.M."/>
            <person name="Villalobos-Duno H."/>
            <person name="Cunha M.M."/>
            <person name="de Hoog S."/>
            <person name="da Silveira J.F."/>
            <person name="Henrissat B."/>
            <person name="Nino-Vega G.A."/>
            <person name="Cisalpino P.S."/>
            <person name="Mora-Montes H.M."/>
            <person name="Almeida S.R."/>
            <person name="Stajich J.E."/>
            <person name="Lopes-Bezerra L.M."/>
            <person name="Vasconcelos A.T."/>
            <person name="Felipe M.S."/>
        </authorList>
    </citation>
    <scope>NUCLEOTIDE SEQUENCE [LARGE SCALE GENOMIC DNA]</scope>
    <source>
        <strain evidence="1 2">1099-18</strain>
    </source>
</reference>
<dbReference type="OrthoDB" id="262547at2759"/>
<evidence type="ECO:0000313" key="1">
    <source>
        <dbReference type="EMBL" id="KJR85213.1"/>
    </source>
</evidence>
<dbReference type="PANTHER" id="PTHR34144:SF7">
    <property type="entry name" value="EXPORT PROTEIN (CAP59), PUTATIVE (AFU_ORTHOLOGUE AFUA_7G05020)-RELATED"/>
    <property type="match status" value="1"/>
</dbReference>
<dbReference type="RefSeq" id="XP_016587889.1">
    <property type="nucleotide sequence ID" value="XM_016735751.1"/>
</dbReference>
<name>A0A0F2M694_SPOSC</name>
<dbReference type="GeneID" id="27671028"/>
<gene>
    <name evidence="1" type="ORF">SPSK_09173</name>
</gene>
<dbReference type="PANTHER" id="PTHR34144">
    <property type="entry name" value="CHROMOSOME 8, WHOLE GENOME SHOTGUN SEQUENCE"/>
    <property type="match status" value="1"/>
</dbReference>
<evidence type="ECO:0000313" key="2">
    <source>
        <dbReference type="Proteomes" id="UP000033710"/>
    </source>
</evidence>
<sequence length="491" mass="55039">MLFRPRLLRHRSRKYQRPVLWTLLALFVLDAWRILRSRAPTIRSSLTADTSQGITSGTEITKKPSVFIVSVHRNTEPILRSAWIENLVRLVDHLGRDNVYVSAVESGSQDDTKDALMELKAQLVARGVAHTIELGTTVWEQLDELYAWPDPDTPAAERPGWIWDSEEKHFALRRIPYLANVRNQAMAPLLAEAAKDSSGGGGGHGQGRRFDRVLWINDVAFDTQDVMTLLDTRGGHYAAACAMDFKEYPLYYDTFALRDADGDKAVSPRWPWFRSSEARTDVRAGRPVRVQSCWNGMVAFDAQPFYDTTANTNAHARGHTHANAGGGDTTHTPVPLRFRGVDDSLAEFHLEGSECCLIHADNPQSRFADVPSSNARHRHKGADADADADAGKNIGVWLNPNVRVAYSLSVYKQVRTAVFPGRFAAVHGAWANRLERARSHVQFALEGQTVLNRLRRWRAETPPGAPLRNEPGAVCLINEMQIMWQNGWKHL</sequence>
<dbReference type="EMBL" id="AXCR01000007">
    <property type="protein sequence ID" value="KJR85213.1"/>
    <property type="molecule type" value="Genomic_DNA"/>
</dbReference>
<protein>
    <submittedName>
        <fullName evidence="1">Polysaccharide export protein (CAP59)</fullName>
    </submittedName>
</protein>
<dbReference type="Pfam" id="PF11735">
    <property type="entry name" value="CAP59_mtransfer"/>
    <property type="match status" value="1"/>
</dbReference>
<dbReference type="Proteomes" id="UP000033710">
    <property type="component" value="Unassembled WGS sequence"/>
</dbReference>
<dbReference type="InterPro" id="IPR021047">
    <property type="entry name" value="Mannosyltransferase_CMT1"/>
</dbReference>
<dbReference type="AlphaFoldDB" id="A0A0F2M694"/>
<dbReference type="KEGG" id="ssck:SPSK_09173"/>
<organism evidence="1 2">
    <name type="scientific">Sporothrix schenckii 1099-18</name>
    <dbReference type="NCBI Taxonomy" id="1397361"/>
    <lineage>
        <taxon>Eukaryota</taxon>
        <taxon>Fungi</taxon>
        <taxon>Dikarya</taxon>
        <taxon>Ascomycota</taxon>
        <taxon>Pezizomycotina</taxon>
        <taxon>Sordariomycetes</taxon>
        <taxon>Sordariomycetidae</taxon>
        <taxon>Ophiostomatales</taxon>
        <taxon>Ophiostomataceae</taxon>
        <taxon>Sporothrix</taxon>
    </lineage>
</organism>
<proteinExistence type="predicted"/>
<comment type="caution">
    <text evidence="1">The sequence shown here is derived from an EMBL/GenBank/DDBJ whole genome shotgun (WGS) entry which is preliminary data.</text>
</comment>